<dbReference type="InterPro" id="IPR027417">
    <property type="entry name" value="P-loop_NTPase"/>
</dbReference>
<keyword evidence="4 15" id="KW-0813">Transport</keyword>
<dbReference type="SUPFAM" id="SSF81767">
    <property type="entry name" value="Pre-protein crosslinking domain of SecA"/>
    <property type="match status" value="1"/>
</dbReference>
<evidence type="ECO:0000259" key="18">
    <source>
        <dbReference type="PROSITE" id="PS51192"/>
    </source>
</evidence>
<feature type="compositionally biased region" description="Low complexity" evidence="17">
    <location>
        <begin position="893"/>
        <end position="907"/>
    </location>
</feature>
<dbReference type="RefSeq" id="WP_022230956.1">
    <property type="nucleotide sequence ID" value="NZ_JAJEQM010000003.1"/>
</dbReference>
<feature type="binding site" evidence="15">
    <location>
        <position position="507"/>
    </location>
    <ligand>
        <name>ATP</name>
        <dbReference type="ChEBI" id="CHEBI:30616"/>
    </ligand>
</feature>
<dbReference type="GO" id="GO:0046872">
    <property type="term" value="F:metal ion binding"/>
    <property type="evidence" value="ECO:0007669"/>
    <property type="project" value="UniProtKB-KW"/>
</dbReference>
<evidence type="ECO:0000256" key="12">
    <source>
        <dbReference type="ARBA" id="ARBA00022967"/>
    </source>
</evidence>
<dbReference type="GO" id="GO:0043952">
    <property type="term" value="P:protein transport by the Sec complex"/>
    <property type="evidence" value="ECO:0007669"/>
    <property type="project" value="UniProtKB-ARBA"/>
</dbReference>
<accession>A0AAE3J8F8</accession>
<protein>
    <recommendedName>
        <fullName evidence="15 16">Protein translocase subunit SecA</fullName>
        <ecNumber evidence="15">7.4.2.8</ecNumber>
    </recommendedName>
</protein>
<evidence type="ECO:0000256" key="8">
    <source>
        <dbReference type="ARBA" id="ARBA00022741"/>
    </source>
</evidence>
<feature type="binding site" evidence="15">
    <location>
        <position position="85"/>
    </location>
    <ligand>
        <name>ATP</name>
        <dbReference type="ChEBI" id="CHEBI:30616"/>
    </ligand>
</feature>
<keyword evidence="7" id="KW-0479">Metal-binding</keyword>
<keyword evidence="5 15" id="KW-1003">Cell membrane</keyword>
<dbReference type="PROSITE" id="PS51192">
    <property type="entry name" value="HELICASE_ATP_BIND_1"/>
    <property type="match status" value="1"/>
</dbReference>
<proteinExistence type="inferred from homology"/>
<dbReference type="HAMAP" id="MF_01382">
    <property type="entry name" value="SecA"/>
    <property type="match status" value="1"/>
</dbReference>
<evidence type="ECO:0000313" key="21">
    <source>
        <dbReference type="Proteomes" id="UP001198242"/>
    </source>
</evidence>
<keyword evidence="10 15" id="KW-0067">ATP-binding</keyword>
<feature type="domain" description="Helicase ATP-binding" evidence="18">
    <location>
        <begin position="87"/>
        <end position="225"/>
    </location>
</feature>
<keyword evidence="6 15" id="KW-0963">Cytoplasm</keyword>
<evidence type="ECO:0000256" key="17">
    <source>
        <dbReference type="SAM" id="MobiDB-lite"/>
    </source>
</evidence>
<dbReference type="NCBIfam" id="TIGR00963">
    <property type="entry name" value="secA"/>
    <property type="match status" value="1"/>
</dbReference>
<dbReference type="GO" id="GO:0005829">
    <property type="term" value="C:cytosol"/>
    <property type="evidence" value="ECO:0007669"/>
    <property type="project" value="TreeGrafter"/>
</dbReference>
<keyword evidence="21" id="KW-1185">Reference proteome</keyword>
<dbReference type="CDD" id="cd17928">
    <property type="entry name" value="DEXDc_SecA"/>
    <property type="match status" value="1"/>
</dbReference>
<dbReference type="InterPro" id="IPR036266">
    <property type="entry name" value="SecA_Wing/Scaffold_sf"/>
</dbReference>
<evidence type="ECO:0000256" key="14">
    <source>
        <dbReference type="ARBA" id="ARBA00023136"/>
    </source>
</evidence>
<comment type="subcellular location">
    <subcellularLocation>
        <location evidence="15">Cell membrane</location>
        <topology evidence="15">Peripheral membrane protein</topology>
        <orientation evidence="15">Cytoplasmic side</orientation>
    </subcellularLocation>
    <subcellularLocation>
        <location evidence="15">Cytoplasm</location>
    </subcellularLocation>
    <subcellularLocation>
        <location evidence="2">Membrane</location>
        <topology evidence="2">Peripheral membrane protein</topology>
    </subcellularLocation>
    <text evidence="15">Distribution is 50-50.</text>
</comment>
<evidence type="ECO:0000256" key="1">
    <source>
        <dbReference type="ARBA" id="ARBA00001947"/>
    </source>
</evidence>
<comment type="catalytic activity">
    <reaction evidence="15">
        <text>ATP + H2O + cellular proteinSide 1 = ADP + phosphate + cellular proteinSide 2.</text>
        <dbReference type="EC" id="7.4.2.8"/>
    </reaction>
</comment>
<dbReference type="InterPro" id="IPR004027">
    <property type="entry name" value="SEC_C_motif"/>
</dbReference>
<evidence type="ECO:0000256" key="3">
    <source>
        <dbReference type="ARBA" id="ARBA00007650"/>
    </source>
</evidence>
<gene>
    <name evidence="15 20" type="primary">secA</name>
    <name evidence="20" type="ORF">LKE05_02950</name>
</gene>
<keyword evidence="8 15" id="KW-0547">Nucleotide-binding</keyword>
<evidence type="ECO:0000256" key="13">
    <source>
        <dbReference type="ARBA" id="ARBA00023010"/>
    </source>
</evidence>
<comment type="similarity">
    <text evidence="3 15 16">Belongs to the SecA family.</text>
</comment>
<dbReference type="InterPro" id="IPR014001">
    <property type="entry name" value="Helicase_ATP-bd"/>
</dbReference>
<dbReference type="Gene3D" id="1.10.3060.10">
    <property type="entry name" value="Helical scaffold and wing domains of SecA"/>
    <property type="match status" value="1"/>
</dbReference>
<name>A0AAE3J8F8_9FIRM</name>
<dbReference type="InterPro" id="IPR000185">
    <property type="entry name" value="SecA"/>
</dbReference>
<comment type="caution">
    <text evidence="20">The sequence shown here is derived from an EMBL/GenBank/DDBJ whole genome shotgun (WGS) entry which is preliminary data.</text>
</comment>
<evidence type="ECO:0000256" key="7">
    <source>
        <dbReference type="ARBA" id="ARBA00022723"/>
    </source>
</evidence>
<dbReference type="InterPro" id="IPR011115">
    <property type="entry name" value="SecA_DEAD"/>
</dbReference>
<keyword evidence="13 15" id="KW-0811">Translocation</keyword>
<dbReference type="Gene3D" id="3.90.1440.10">
    <property type="entry name" value="SecA, preprotein cross-linking domain"/>
    <property type="match status" value="1"/>
</dbReference>
<feature type="domain" description="SecA family profile" evidence="19">
    <location>
        <begin position="1"/>
        <end position="642"/>
    </location>
</feature>
<dbReference type="PANTHER" id="PTHR30612">
    <property type="entry name" value="SECA INNER MEMBRANE COMPONENT OF SEC PROTEIN SECRETION SYSTEM"/>
    <property type="match status" value="1"/>
</dbReference>
<evidence type="ECO:0000256" key="10">
    <source>
        <dbReference type="ARBA" id="ARBA00022840"/>
    </source>
</evidence>
<organism evidence="20 21">
    <name type="scientific">Hominilimicola fabiformis</name>
    <dbReference type="NCBI Taxonomy" id="2885356"/>
    <lineage>
        <taxon>Bacteria</taxon>
        <taxon>Bacillati</taxon>
        <taxon>Bacillota</taxon>
        <taxon>Clostridia</taxon>
        <taxon>Eubacteriales</taxon>
        <taxon>Oscillospiraceae</taxon>
        <taxon>Hominilimicola</taxon>
    </lineage>
</organism>
<comment type="function">
    <text evidence="15">Part of the Sec protein translocase complex. Interacts with the SecYEG preprotein conducting channel. Has a central role in coupling the hydrolysis of ATP to the transfer of proteins into and across the cell membrane, serving as an ATP-driven molecular motor driving the stepwise translocation of polypeptide chains across the membrane.</text>
</comment>
<feature type="binding site" evidence="15">
    <location>
        <begin position="103"/>
        <end position="107"/>
    </location>
    <ligand>
        <name>ATP</name>
        <dbReference type="ChEBI" id="CHEBI:30616"/>
    </ligand>
</feature>
<dbReference type="GO" id="GO:0031522">
    <property type="term" value="C:cell envelope Sec protein transport complex"/>
    <property type="evidence" value="ECO:0007669"/>
    <property type="project" value="TreeGrafter"/>
</dbReference>
<keyword evidence="12 15" id="KW-1278">Translocase</keyword>
<evidence type="ECO:0000313" key="20">
    <source>
        <dbReference type="EMBL" id="MCC2209753.1"/>
    </source>
</evidence>
<dbReference type="EC" id="7.4.2.8" evidence="15"/>
<evidence type="ECO:0000259" key="19">
    <source>
        <dbReference type="PROSITE" id="PS51196"/>
    </source>
</evidence>
<dbReference type="InterPro" id="IPR011116">
    <property type="entry name" value="SecA_Wing/Scaffold"/>
</dbReference>
<sequence length="907" mass="102586">MSIFDKIFGTYSDRELKRIRPIADKVMALEDDMAKLSDAELKAKTPEFKERLKNGETLDDLLPEAFAVMREASWRVLGMKHFYVQVIGGIILHQGRIAEMKTGEGKTLVSTLPAYLNALTGDGVHIVTVNDYLAKRDSEWMGKVYRYLGMSVGLIIHELDNGERREAYAADITYGTNNELGFDYLRDNMVVHKEEMVQRGHNYAVVDEVDSILIDEARTPLIISGMGEDANDLYRVADMFVKRLKKVVVTEHDDKQLDEDVDADYIVDEKAKTAMLTEQGIKKAEQGFGIENLSDPENMKLQHHINQALQANGVMHRDQQYVVQDGEVMIVDEFTGRIMPGRRYSDGLHQAIEAKEGVKIENESKTLATITFQNFFRLYNKLSGMTGTALTEEEEFQHIYKLDVVAVPTNKPVIRKDLHDVVFKTEKGKFMAVIKQIQECNAKGQPVLVGTVNVDKSEILSALLKRAGIKHEVLNAKYHAKEAEIVAQAGKKGAVTIATNMAGRGTDINLGGNAEYMAKHEMARQGFTDELIAEATGFGDTDDEDIINARKVFTELNDKFKAQIKPEQDEVRELGGLYIIGTERHESRRIDNQLRGRAGRQGDPGVSQFFLSLDDDLMRIFGSDKVKSMVDALGLEEDEPIQAKMLTNAIENAQKNLESRNFDSRKHVLQYDEVMNEQRKIIYAQRQMVLDGEDISGTIKNMMESAIDSALDDYIGISEIPEDWNIRAITEFANQYLNAQGEFKIPEEDMETITKADVKDMLMELGNKRYESQEEVFGENMRELERVLMLRVVDTLWMDHLDEMEHVKREIGLRAYGQHDPVLEYRNVGSELYENMLDSIKKDTVRYVLSAMPRVKIEREQVAKPLDTGGDGSLGNTPKRAKKEPGRNDPCPCGSGKKYKNCCGKNK</sequence>
<dbReference type="GO" id="GO:0005524">
    <property type="term" value="F:ATP binding"/>
    <property type="evidence" value="ECO:0007669"/>
    <property type="project" value="UniProtKB-UniRule"/>
</dbReference>
<dbReference type="Gene3D" id="3.40.50.300">
    <property type="entry name" value="P-loop containing nucleotide triphosphate hydrolases"/>
    <property type="match status" value="2"/>
</dbReference>
<dbReference type="GO" id="GO:0005886">
    <property type="term" value="C:plasma membrane"/>
    <property type="evidence" value="ECO:0007669"/>
    <property type="project" value="UniProtKB-SubCell"/>
</dbReference>
<dbReference type="SMART" id="SM00957">
    <property type="entry name" value="SecA_DEAD"/>
    <property type="match status" value="1"/>
</dbReference>
<dbReference type="Pfam" id="PF01043">
    <property type="entry name" value="SecA_PP_bind"/>
    <property type="match status" value="1"/>
</dbReference>
<dbReference type="PROSITE" id="PS51196">
    <property type="entry name" value="SECA_MOTOR_DEAD"/>
    <property type="match status" value="1"/>
</dbReference>
<evidence type="ECO:0000256" key="5">
    <source>
        <dbReference type="ARBA" id="ARBA00022475"/>
    </source>
</evidence>
<dbReference type="Pfam" id="PF02810">
    <property type="entry name" value="SEC-C"/>
    <property type="match status" value="1"/>
</dbReference>
<comment type="subunit">
    <text evidence="15">Monomer and homodimer. Part of the essential Sec protein translocation apparatus which comprises SecA, SecYEG and auxiliary proteins SecDF. Other proteins may also be involved.</text>
</comment>
<dbReference type="GO" id="GO:0008564">
    <property type="term" value="F:protein-exporting ATPase activity"/>
    <property type="evidence" value="ECO:0007669"/>
    <property type="project" value="UniProtKB-EC"/>
</dbReference>
<evidence type="ECO:0000256" key="9">
    <source>
        <dbReference type="ARBA" id="ARBA00022833"/>
    </source>
</evidence>
<dbReference type="PRINTS" id="PR00906">
    <property type="entry name" value="SECA"/>
</dbReference>
<dbReference type="SUPFAM" id="SSF81886">
    <property type="entry name" value="Helical scaffold and wing domains of SecA"/>
    <property type="match status" value="1"/>
</dbReference>
<evidence type="ECO:0000256" key="16">
    <source>
        <dbReference type="RuleBase" id="RU003874"/>
    </source>
</evidence>
<dbReference type="InterPro" id="IPR014018">
    <property type="entry name" value="SecA_motor_DEAD"/>
</dbReference>
<evidence type="ECO:0000256" key="4">
    <source>
        <dbReference type="ARBA" id="ARBA00022448"/>
    </source>
</evidence>
<keyword evidence="11 15" id="KW-0653">Protein transport</keyword>
<feature type="region of interest" description="Disordered" evidence="17">
    <location>
        <begin position="860"/>
        <end position="907"/>
    </location>
</feature>
<dbReference type="SMART" id="SM00958">
    <property type="entry name" value="SecA_PP_bind"/>
    <property type="match status" value="1"/>
</dbReference>
<reference evidence="20 21" key="1">
    <citation type="submission" date="2021-10" db="EMBL/GenBank/DDBJ databases">
        <title>Anaerobic single-cell dispensing facilitates the cultivation of human gut bacteria.</title>
        <authorList>
            <person name="Afrizal A."/>
        </authorList>
    </citation>
    <scope>NUCLEOTIDE SEQUENCE [LARGE SCALE GENOMIC DNA]</scope>
    <source>
        <strain evidence="20 21">CLA-AA-H232</strain>
    </source>
</reference>
<evidence type="ECO:0000256" key="2">
    <source>
        <dbReference type="ARBA" id="ARBA00004170"/>
    </source>
</evidence>
<dbReference type="Proteomes" id="UP001198242">
    <property type="component" value="Unassembled WGS sequence"/>
</dbReference>
<dbReference type="FunFam" id="3.90.1440.10:FF:000002">
    <property type="entry name" value="Protein translocase subunit SecA"/>
    <property type="match status" value="1"/>
</dbReference>
<evidence type="ECO:0000256" key="11">
    <source>
        <dbReference type="ARBA" id="ARBA00022927"/>
    </source>
</evidence>
<evidence type="ECO:0000256" key="6">
    <source>
        <dbReference type="ARBA" id="ARBA00022490"/>
    </source>
</evidence>
<dbReference type="GO" id="GO:0065002">
    <property type="term" value="P:intracellular protein transmembrane transport"/>
    <property type="evidence" value="ECO:0007669"/>
    <property type="project" value="UniProtKB-UniRule"/>
</dbReference>
<dbReference type="EMBL" id="JAJEQM010000003">
    <property type="protein sequence ID" value="MCC2209753.1"/>
    <property type="molecule type" value="Genomic_DNA"/>
</dbReference>
<dbReference type="PROSITE" id="PS01312">
    <property type="entry name" value="SECA"/>
    <property type="match status" value="1"/>
</dbReference>
<dbReference type="Pfam" id="PF07517">
    <property type="entry name" value="SecA_DEAD"/>
    <property type="match status" value="1"/>
</dbReference>
<dbReference type="InterPro" id="IPR036670">
    <property type="entry name" value="SecA_X-link_sf"/>
</dbReference>
<dbReference type="Pfam" id="PF21090">
    <property type="entry name" value="P-loop_SecA"/>
    <property type="match status" value="1"/>
</dbReference>
<comment type="cofactor">
    <cofactor evidence="1">
        <name>Zn(2+)</name>
        <dbReference type="ChEBI" id="CHEBI:29105"/>
    </cofactor>
</comment>
<dbReference type="InterPro" id="IPR044722">
    <property type="entry name" value="SecA_SF2_C"/>
</dbReference>
<dbReference type="AlphaFoldDB" id="A0AAE3J8F8"/>
<evidence type="ECO:0000256" key="15">
    <source>
        <dbReference type="HAMAP-Rule" id="MF_01382"/>
    </source>
</evidence>
<dbReference type="GO" id="GO:0017038">
    <property type="term" value="P:protein import"/>
    <property type="evidence" value="ECO:0007669"/>
    <property type="project" value="InterPro"/>
</dbReference>
<dbReference type="InterPro" id="IPR011130">
    <property type="entry name" value="SecA_preprotein_X-link_dom"/>
</dbReference>
<keyword evidence="9" id="KW-0862">Zinc</keyword>
<dbReference type="PANTHER" id="PTHR30612:SF0">
    <property type="entry name" value="CHLOROPLAST PROTEIN-TRANSPORTING ATPASE"/>
    <property type="match status" value="1"/>
</dbReference>
<dbReference type="GO" id="GO:0006605">
    <property type="term" value="P:protein targeting"/>
    <property type="evidence" value="ECO:0007669"/>
    <property type="project" value="UniProtKB-UniRule"/>
</dbReference>
<dbReference type="SUPFAM" id="SSF52540">
    <property type="entry name" value="P-loop containing nucleoside triphosphate hydrolases"/>
    <property type="match status" value="2"/>
</dbReference>
<dbReference type="Pfam" id="PF07516">
    <property type="entry name" value="SecA_SW"/>
    <property type="match status" value="1"/>
</dbReference>
<dbReference type="FunFam" id="3.40.50.300:FF:000113">
    <property type="entry name" value="Preprotein translocase subunit SecA"/>
    <property type="match status" value="1"/>
</dbReference>
<dbReference type="InterPro" id="IPR020937">
    <property type="entry name" value="SecA_CS"/>
</dbReference>
<dbReference type="CDD" id="cd18803">
    <property type="entry name" value="SF2_C_secA"/>
    <property type="match status" value="1"/>
</dbReference>
<keyword evidence="14 15" id="KW-0472">Membrane</keyword>
<dbReference type="NCBIfam" id="NF009538">
    <property type="entry name" value="PRK12904.1"/>
    <property type="match status" value="1"/>
</dbReference>
<dbReference type="FunFam" id="3.40.50.300:FF:000334">
    <property type="entry name" value="Protein translocase subunit SecA"/>
    <property type="match status" value="1"/>
</dbReference>